<dbReference type="Pfam" id="PF00683">
    <property type="entry name" value="TB"/>
    <property type="match status" value="3"/>
</dbReference>
<feature type="domain" description="EGF-like" evidence="11">
    <location>
        <begin position="755"/>
        <end position="794"/>
    </location>
</feature>
<dbReference type="Pfam" id="PF07645">
    <property type="entry name" value="EGF_CA"/>
    <property type="match status" value="14"/>
</dbReference>
<keyword evidence="7 9" id="KW-1015">Disulfide bond</keyword>
<dbReference type="FunFam" id="3.90.290.10:FF:000001">
    <property type="entry name" value="Latent-transforming growth factor beta-binding protein 3 isoform 1"/>
    <property type="match status" value="1"/>
</dbReference>
<dbReference type="InterPro" id="IPR018097">
    <property type="entry name" value="EGF_Ca-bd_CS"/>
</dbReference>
<dbReference type="FunFam" id="2.10.25.10:FF:000017">
    <property type="entry name" value="latent-transforming growth factor beta-binding protein 4 isoform X1"/>
    <property type="match status" value="4"/>
</dbReference>
<dbReference type="Proteomes" id="UP000034805">
    <property type="component" value="Unassembled WGS sequence"/>
</dbReference>
<dbReference type="InterPro" id="IPR009030">
    <property type="entry name" value="Growth_fac_rcpt_cys_sf"/>
</dbReference>
<evidence type="ECO:0000256" key="3">
    <source>
        <dbReference type="ARBA" id="ARBA00022530"/>
    </source>
</evidence>
<feature type="domain" description="EGF-like" evidence="11">
    <location>
        <begin position="227"/>
        <end position="259"/>
    </location>
</feature>
<dbReference type="FunFam" id="2.10.25.10:FF:000475">
    <property type="entry name" value="latent-transforming growth factor beta-binding protein 1 isoform X3"/>
    <property type="match status" value="1"/>
</dbReference>
<dbReference type="SUPFAM" id="SSF57196">
    <property type="entry name" value="EGF/Laminin"/>
    <property type="match status" value="4"/>
</dbReference>
<dbReference type="InterPro" id="IPR000152">
    <property type="entry name" value="EGF-type_Asp/Asn_hydroxyl_site"/>
</dbReference>
<feature type="domain" description="EGF-like" evidence="11">
    <location>
        <begin position="1090"/>
        <end position="1130"/>
    </location>
</feature>
<dbReference type="STRING" id="113540.ENSSFOP00015005039"/>
<sequence length="1441" mass="156014">MDYFMSSLMHWARHLAYEAQVLQEALNFVLPNGLQQRKASIPNGAQSQKPTNANTCFSHAGSRQAGALPGTGHEAKRGGETSGTGHQSVACSVVGLGFESYQRCLAVNWHPILHVPPLCADSIQISVSLLPAEQPPTEKQAKELTAGLPNTKWTGEEAPTAGNQQLPACNETAGRGGRERIKVLFTPTICKVRCTSGRCTNFCENGNITALYSHEPDSRPAVGPGFRIFLCPMLCQNGGVCIHKDRCLCPPTFTGKFCHIPTPPSTNDIEKLPSSPSVVPREEILMHSEYLVPLQSEQQPQSNTSSSMVKVRVQHPPEASVKIHRVLKVGYEPVMRQQSETVTRPSGLSGARSGLLLEERTGARPAQIQAQTVRGDSTYTESSGFKYCFREVRNGKCSSPLPGLRSQETCCRGVGKAWGINECILCPSHSDINECLQPGFCENGNCVNTRGSYTCVCNQGYLLDASHGICICKQAAPEKVISEDKGQCYRLLTSGMCSLPILRNITKQICCCSRVGKAWGKNCEKCPFFGSAAFKEICPAGPGYQYSSSAVKLNQILLEQFGAEGPPLSPQNRSQQLPVTVGNTQQGRPALLNVLPTQVLTGYALMFQMRHEYVMPIPWFVGQVAVLISLVGDTLASAIQATSSTPSKQGVKLYELESFSLLNHCPPFTADVDECRRTPTPCVNGQCQNTEGGYRCICPMGYLPGPQGSTCIDLNECLQTPKPCSFGQCKNTLGSYKCVCLTGFRENPQQNKCLDIDECQQTPRPCGNGRCENSLGSYRCVCPTGYTFQGDTCTDINECEDPLQCPGQECVNSQGSYRCISCRPGFGLLNGRCSDIDECQRTPSPCVNGRCENSPGSYRCACATGFQLHGNTCIDIDECKNTLQCPGQECVNSQGSFRCVACRPGFELKGKQCQGNQSLSPYKDWLILTSVTKNPVIMDAVRTARAVTSAYAQMDTSQREAPALANVDECKDPLQCRGQECVNTEGSFTCVPCRPGYTIQNGKCTDVDECQTPETCGPESRCVNTDGSYSCSCRPGYRAVGPGRQCRDINECFEGEYCFPHGECMNTLGSYICVCSEGYKSSGNGSSCTDVDECSRPELCLDGECVNTQGSFQCQCKAGFTTSPEKTACLDIDECAETGGTVCQPRRCENTIGSYHCVTTCEPGYSITPSGQCVGERPAKISSKRPITSSSIPAVTNCGLKWILKASCSLVGVDVTSAPSPTDINECASDNICGDHAICQNFLGTYECMCNQGYKAVGNGRGCVDENECETMAGVCGAARCQNADGSFVCECPGVDEEFDLRTRTCFSRPQSGHPDLLTSSASIPSSITIDHQPQTHIASVPLPASQPGERKECYYNTQQHSTCHILTRNSTHQECCCTIGEGWGLNCHYVPCPSPGSGITYSHLGMPVLPVLIPLLFRAIQGYQDYMNHRNLTHTHTHTG</sequence>
<keyword evidence="2" id="KW-0964">Secreted</keyword>
<keyword evidence="6" id="KW-0677">Repeat</keyword>
<dbReference type="PROSITE" id="PS51364">
    <property type="entry name" value="TB"/>
    <property type="match status" value="3"/>
</dbReference>
<dbReference type="InterPro" id="IPR049883">
    <property type="entry name" value="NOTCH1_EGF-like"/>
</dbReference>
<evidence type="ECO:0000256" key="9">
    <source>
        <dbReference type="PROSITE-ProRule" id="PRU00076"/>
    </source>
</evidence>
<dbReference type="SUPFAM" id="SSF57581">
    <property type="entry name" value="TB module/8-cys domain"/>
    <property type="match status" value="3"/>
</dbReference>
<evidence type="ECO:0000259" key="11">
    <source>
        <dbReference type="PROSITE" id="PS50026"/>
    </source>
</evidence>
<feature type="domain" description="TB" evidence="12">
    <location>
        <begin position="486"/>
        <end position="538"/>
    </location>
</feature>
<feature type="domain" description="EGF-like" evidence="11">
    <location>
        <begin position="835"/>
        <end position="874"/>
    </location>
</feature>
<comment type="caution">
    <text evidence="13">The sequence shown here is derived from an EMBL/GenBank/DDBJ whole genome shotgun (WGS) entry which is preliminary data.</text>
</comment>
<dbReference type="GO" id="GO:0048731">
    <property type="term" value="P:system development"/>
    <property type="evidence" value="ECO:0007669"/>
    <property type="project" value="UniProtKB-ARBA"/>
</dbReference>
<dbReference type="PROSITE" id="PS00010">
    <property type="entry name" value="ASX_HYDROXYL"/>
    <property type="match status" value="9"/>
</dbReference>
<gene>
    <name evidence="13" type="ORF">Z043_103427</name>
</gene>
<feature type="disulfide bond" evidence="9">
    <location>
        <begin position="231"/>
        <end position="241"/>
    </location>
</feature>
<reference evidence="13 14" key="1">
    <citation type="submission" date="2015-08" db="EMBL/GenBank/DDBJ databases">
        <title>The genome of the Asian arowana (Scleropages formosus).</title>
        <authorList>
            <person name="Tan M.H."/>
            <person name="Gan H.M."/>
            <person name="Croft L.J."/>
            <person name="Austin C.M."/>
        </authorList>
    </citation>
    <scope>NUCLEOTIDE SEQUENCE [LARGE SCALE GENOMIC DNA]</scope>
    <source>
        <strain evidence="13">Aro1</strain>
    </source>
</reference>
<protein>
    <submittedName>
        <fullName evidence="13">Latent-transforming growth factor beta-binding protein 4-like</fullName>
    </submittedName>
</protein>
<dbReference type="InterPro" id="IPR017878">
    <property type="entry name" value="TB_dom"/>
</dbReference>
<dbReference type="Gene3D" id="2.10.25.10">
    <property type="entry name" value="Laminin"/>
    <property type="match status" value="14"/>
</dbReference>
<comment type="caution">
    <text evidence="9">Lacks conserved residue(s) required for the propagation of feature annotation.</text>
</comment>
<dbReference type="InterPro" id="IPR001881">
    <property type="entry name" value="EGF-like_Ca-bd_dom"/>
</dbReference>
<dbReference type="PROSITE" id="PS01187">
    <property type="entry name" value="EGF_CA"/>
    <property type="match status" value="6"/>
</dbReference>
<evidence type="ECO:0000256" key="10">
    <source>
        <dbReference type="SAM" id="MobiDB-lite"/>
    </source>
</evidence>
<evidence type="ECO:0000256" key="2">
    <source>
        <dbReference type="ARBA" id="ARBA00022525"/>
    </source>
</evidence>
<feature type="domain" description="EGF-like" evidence="11">
    <location>
        <begin position="1006"/>
        <end position="1047"/>
    </location>
</feature>
<evidence type="ECO:0000313" key="13">
    <source>
        <dbReference type="EMBL" id="KPP77168.1"/>
    </source>
</evidence>
<comment type="subcellular location">
    <subcellularLocation>
        <location evidence="1">Secreted</location>
        <location evidence="1">Extracellular space</location>
        <location evidence="1">Extracellular matrix</location>
    </subcellularLocation>
</comment>
<evidence type="ECO:0000259" key="12">
    <source>
        <dbReference type="PROSITE" id="PS51364"/>
    </source>
</evidence>
<dbReference type="FunFam" id="2.10.25.10:FF:000194">
    <property type="entry name" value="Latent transforming growth factor beta binding protein 2"/>
    <property type="match status" value="1"/>
</dbReference>
<feature type="disulfide bond" evidence="9">
    <location>
        <begin position="249"/>
        <end position="258"/>
    </location>
</feature>
<feature type="region of interest" description="Disordered" evidence="10">
    <location>
        <begin position="62"/>
        <end position="85"/>
    </location>
</feature>
<dbReference type="PANTHER" id="PTHR24050:SF28">
    <property type="entry name" value="UROMODULIN-LIKE"/>
    <property type="match status" value="1"/>
</dbReference>
<organism evidence="13 14">
    <name type="scientific">Scleropages formosus</name>
    <name type="common">Asian bonytongue</name>
    <name type="synonym">Osteoglossum formosum</name>
    <dbReference type="NCBI Taxonomy" id="113540"/>
    <lineage>
        <taxon>Eukaryota</taxon>
        <taxon>Metazoa</taxon>
        <taxon>Chordata</taxon>
        <taxon>Craniata</taxon>
        <taxon>Vertebrata</taxon>
        <taxon>Euteleostomi</taxon>
        <taxon>Actinopterygii</taxon>
        <taxon>Neopterygii</taxon>
        <taxon>Teleostei</taxon>
        <taxon>Osteoglossocephala</taxon>
        <taxon>Osteoglossomorpha</taxon>
        <taxon>Osteoglossiformes</taxon>
        <taxon>Osteoglossidae</taxon>
        <taxon>Scleropages</taxon>
    </lineage>
</organism>
<keyword evidence="5" id="KW-0732">Signal</keyword>
<dbReference type="CDD" id="cd00054">
    <property type="entry name" value="EGF_CA"/>
    <property type="match status" value="13"/>
</dbReference>
<dbReference type="GO" id="GO:0005509">
    <property type="term" value="F:calcium ion binding"/>
    <property type="evidence" value="ECO:0007669"/>
    <property type="project" value="InterPro"/>
</dbReference>
<dbReference type="PANTHER" id="PTHR24050">
    <property type="entry name" value="PA14 DOMAIN-CONTAINING PROTEIN"/>
    <property type="match status" value="1"/>
</dbReference>
<dbReference type="EMBL" id="JARO02000875">
    <property type="protein sequence ID" value="KPP77168.1"/>
    <property type="molecule type" value="Genomic_DNA"/>
</dbReference>
<evidence type="ECO:0000256" key="6">
    <source>
        <dbReference type="ARBA" id="ARBA00022737"/>
    </source>
</evidence>
<feature type="domain" description="EGF-like" evidence="11">
    <location>
        <begin position="671"/>
        <end position="712"/>
    </location>
</feature>
<keyword evidence="8" id="KW-0325">Glycoprotein</keyword>
<accession>A0A0P7Z8Z6</accession>
<dbReference type="PROSITE" id="PS50026">
    <property type="entry name" value="EGF_3"/>
    <property type="match status" value="9"/>
</dbReference>
<evidence type="ECO:0000256" key="7">
    <source>
        <dbReference type="ARBA" id="ARBA00023157"/>
    </source>
</evidence>
<evidence type="ECO:0000256" key="1">
    <source>
        <dbReference type="ARBA" id="ARBA00004498"/>
    </source>
</evidence>
<dbReference type="SMART" id="SM00181">
    <property type="entry name" value="EGF"/>
    <property type="match status" value="15"/>
</dbReference>
<dbReference type="Pfam" id="PF12661">
    <property type="entry name" value="hEGF"/>
    <property type="match status" value="1"/>
</dbReference>
<dbReference type="PROSITE" id="PS01186">
    <property type="entry name" value="EGF_2"/>
    <property type="match status" value="7"/>
</dbReference>
<feature type="domain" description="TB" evidence="12">
    <location>
        <begin position="386"/>
        <end position="427"/>
    </location>
</feature>
<dbReference type="InterPro" id="IPR036773">
    <property type="entry name" value="TB_dom_sf"/>
</dbReference>
<evidence type="ECO:0000256" key="5">
    <source>
        <dbReference type="ARBA" id="ARBA00022729"/>
    </source>
</evidence>
<dbReference type="InterPro" id="IPR052235">
    <property type="entry name" value="Nephronectin_domain"/>
</dbReference>
<feature type="domain" description="EGF-like" evidence="11">
    <location>
        <begin position="1223"/>
        <end position="1264"/>
    </location>
</feature>
<feature type="domain" description="EGF-like" evidence="11">
    <location>
        <begin position="1048"/>
        <end position="1089"/>
    </location>
</feature>
<dbReference type="PROSITE" id="PS00022">
    <property type="entry name" value="EGF_1"/>
    <property type="match status" value="1"/>
</dbReference>
<dbReference type="FunFam" id="2.10.25.10:FF:000096">
    <property type="entry name" value="Putative fibrillin 2"/>
    <property type="match status" value="1"/>
</dbReference>
<name>A0A0P7Z8Z6_SCLFO</name>
<keyword evidence="4 9" id="KW-0245">EGF-like domain</keyword>
<keyword evidence="3" id="KW-0272">Extracellular matrix</keyword>
<evidence type="ECO:0000313" key="14">
    <source>
        <dbReference type="Proteomes" id="UP000034805"/>
    </source>
</evidence>
<dbReference type="SMART" id="SM00179">
    <property type="entry name" value="EGF_CA"/>
    <property type="match status" value="14"/>
</dbReference>
<evidence type="ECO:0000256" key="8">
    <source>
        <dbReference type="ARBA" id="ARBA00023180"/>
    </source>
</evidence>
<dbReference type="Gene3D" id="3.90.290.10">
    <property type="entry name" value="TGF-beta binding (TB) domain"/>
    <property type="match status" value="3"/>
</dbReference>
<evidence type="ECO:0000256" key="4">
    <source>
        <dbReference type="ARBA" id="ARBA00022536"/>
    </source>
</evidence>
<dbReference type="SUPFAM" id="SSF57184">
    <property type="entry name" value="Growth factor receptor domain"/>
    <property type="match status" value="4"/>
</dbReference>
<feature type="domain" description="TB" evidence="12">
    <location>
        <begin position="1352"/>
        <end position="1398"/>
    </location>
</feature>
<dbReference type="InterPro" id="IPR000742">
    <property type="entry name" value="EGF"/>
</dbReference>
<feature type="domain" description="EGF-like" evidence="11">
    <location>
        <begin position="431"/>
        <end position="467"/>
    </location>
</feature>
<dbReference type="FunFam" id="2.10.25.10:FF:000019">
    <property type="entry name" value="latent-transforming growth factor beta-binding protein 1 isoform X2"/>
    <property type="match status" value="2"/>
</dbReference>
<dbReference type="InterPro" id="IPR013032">
    <property type="entry name" value="EGF-like_CS"/>
</dbReference>
<dbReference type="FunFam" id="2.10.25.10:FF:000005">
    <property type="entry name" value="Fibrillin 2"/>
    <property type="match status" value="2"/>
</dbReference>
<proteinExistence type="predicted"/>